<sequence>MRGRVRVKLDGGTITFLPAFGASRKTCRLATTFNTQKQAFSYLQKHRTEFERMARVRLASGELEDGIIVLSLL</sequence>
<reference evidence="1 2" key="1">
    <citation type="journal article" date="2014" name="Int. J. Syst. Evol. Microbiol.">
        <title>Bradyrhizobium ottawaense sp. nov., a symbiotic nitrogen fixing bacterium from root nodules of soybeans in Canada.</title>
        <authorList>
            <person name="Yu X."/>
            <person name="Cloutier S."/>
            <person name="Tambong J.T."/>
            <person name="Bromfield E.S."/>
        </authorList>
    </citation>
    <scope>NUCLEOTIDE SEQUENCE [LARGE SCALE GENOMIC DNA]</scope>
    <source>
        <strain evidence="1 2">OO99</strain>
    </source>
</reference>
<organism evidence="1 2">
    <name type="scientific">Bradyrhizobium ottawaense</name>
    <dbReference type="NCBI Taxonomy" id="931866"/>
    <lineage>
        <taxon>Bacteria</taxon>
        <taxon>Pseudomonadati</taxon>
        <taxon>Pseudomonadota</taxon>
        <taxon>Alphaproteobacteria</taxon>
        <taxon>Hyphomicrobiales</taxon>
        <taxon>Nitrobacteraceae</taxon>
        <taxon>Bradyrhizobium</taxon>
    </lineage>
</organism>
<name>A0A2U8P9U6_9BRAD</name>
<proteinExistence type="predicted"/>
<dbReference type="Proteomes" id="UP000215703">
    <property type="component" value="Chromosome"/>
</dbReference>
<reference evidence="1 2" key="2">
    <citation type="journal article" date="2017" name="Syst. Appl. Microbiol.">
        <title>Soybeans inoculated with root zone soils of Canadian native legumes harbour diverse and novel Bradyrhizobium spp. that possess agricultural potential.</title>
        <authorList>
            <person name="Bromfield E.S.P."/>
            <person name="Cloutier S."/>
            <person name="Tambong J.T."/>
            <person name="Tran Thi T.V."/>
        </authorList>
    </citation>
    <scope>NUCLEOTIDE SEQUENCE [LARGE SCALE GENOMIC DNA]</scope>
    <source>
        <strain evidence="1 2">OO99</strain>
    </source>
</reference>
<dbReference type="AlphaFoldDB" id="A0A2U8P9U6"/>
<evidence type="ECO:0000313" key="2">
    <source>
        <dbReference type="Proteomes" id="UP000215703"/>
    </source>
</evidence>
<gene>
    <name evidence="1" type="ORF">CIT37_21885</name>
</gene>
<accession>A0A2U8P9U6</accession>
<evidence type="ECO:0008006" key="3">
    <source>
        <dbReference type="Google" id="ProtNLM"/>
    </source>
</evidence>
<evidence type="ECO:0000313" key="1">
    <source>
        <dbReference type="EMBL" id="AWL94516.1"/>
    </source>
</evidence>
<dbReference type="EMBL" id="CP029425">
    <property type="protein sequence ID" value="AWL94516.1"/>
    <property type="molecule type" value="Genomic_DNA"/>
</dbReference>
<dbReference type="KEGG" id="bot:CIT37_21885"/>
<protein>
    <recommendedName>
        <fullName evidence="3">DUF1488 domain-containing protein</fullName>
    </recommendedName>
</protein>